<keyword evidence="5" id="KW-0472">Membrane</keyword>
<dbReference type="RefSeq" id="WP_007547586.1">
    <property type="nucleotide sequence ID" value="NZ_ABZS01000137.1"/>
</dbReference>
<evidence type="ECO:0000256" key="4">
    <source>
        <dbReference type="ARBA" id="ARBA00022679"/>
    </source>
</evidence>
<dbReference type="OrthoDB" id="9801955at2"/>
<protein>
    <submittedName>
        <fullName evidence="7">Putative lipid A biosynthesis acyltransferase</fullName>
    </submittedName>
</protein>
<name>C4FL68_9AQUI</name>
<dbReference type="EMBL" id="ABZS01000137">
    <property type="protein sequence ID" value="EEP60178.1"/>
    <property type="molecule type" value="Genomic_DNA"/>
</dbReference>
<evidence type="ECO:0000256" key="2">
    <source>
        <dbReference type="ARBA" id="ARBA00022475"/>
    </source>
</evidence>
<dbReference type="GO" id="GO:0009247">
    <property type="term" value="P:glycolipid biosynthetic process"/>
    <property type="evidence" value="ECO:0007669"/>
    <property type="project" value="UniProtKB-ARBA"/>
</dbReference>
<keyword evidence="4 7" id="KW-0808">Transferase</keyword>
<accession>C4FL68</accession>
<dbReference type="PANTHER" id="PTHR30606:SF10">
    <property type="entry name" value="PHOSPHATIDYLINOSITOL MANNOSIDE ACYLTRANSFERASE"/>
    <property type="match status" value="1"/>
</dbReference>
<dbReference type="GO" id="GO:0005886">
    <property type="term" value="C:plasma membrane"/>
    <property type="evidence" value="ECO:0007669"/>
    <property type="project" value="UniProtKB-SubCell"/>
</dbReference>
<comment type="caution">
    <text evidence="7">The sequence shown here is derived from an EMBL/GenBank/DDBJ whole genome shotgun (WGS) entry which is preliminary data.</text>
</comment>
<comment type="subcellular location">
    <subcellularLocation>
        <location evidence="1">Cell inner membrane</location>
    </subcellularLocation>
</comment>
<evidence type="ECO:0000256" key="3">
    <source>
        <dbReference type="ARBA" id="ARBA00022519"/>
    </source>
</evidence>
<dbReference type="InterPro" id="IPR004960">
    <property type="entry name" value="LipA_acyltrans"/>
</dbReference>
<keyword evidence="6 7" id="KW-0012">Acyltransferase</keyword>
<keyword evidence="8" id="KW-1185">Reference proteome</keyword>
<evidence type="ECO:0000256" key="6">
    <source>
        <dbReference type="ARBA" id="ARBA00023315"/>
    </source>
</evidence>
<sequence length="294" mass="34552">MLEAFVKLYFNYIQRKPREKALKLAEKIGKVLYLLNYRKDVIHKNLDIAFPDKDYQWKEEIRKKTLINIGRVLVEFPKQPQYVKSGEIKNIFIITKGFEELKSYVGKGAIVVSGHISSWEMCGAGLSTYLGGMTSLAYRQKNQKINDLITKIRQESGIKIIFHDQPLKTFINALNKGEVISFLVDQNALRHRGYFVDFFGLKASTVNFPAKLAVKYNVPIFFAYAYFDENHSKYFCEIEKLEYNIGKDNEETTYNIVQAYTKKVEEAVRKHPDQYLWVHKRWKTRENEDLEKIY</sequence>
<organism evidence="7 8">
    <name type="scientific">Sulfurihydrogenibium yellowstonense SS-5</name>
    <dbReference type="NCBI Taxonomy" id="432331"/>
    <lineage>
        <taxon>Bacteria</taxon>
        <taxon>Pseudomonadati</taxon>
        <taxon>Aquificota</taxon>
        <taxon>Aquificia</taxon>
        <taxon>Aquificales</taxon>
        <taxon>Hydrogenothermaceae</taxon>
        <taxon>Sulfurihydrogenibium</taxon>
    </lineage>
</organism>
<dbReference type="Proteomes" id="UP000005540">
    <property type="component" value="Unassembled WGS sequence"/>
</dbReference>
<dbReference type="CDD" id="cd07984">
    <property type="entry name" value="LPLAT_LABLAT-like"/>
    <property type="match status" value="1"/>
</dbReference>
<dbReference type="GO" id="GO:0016746">
    <property type="term" value="F:acyltransferase activity"/>
    <property type="evidence" value="ECO:0007669"/>
    <property type="project" value="UniProtKB-KW"/>
</dbReference>
<keyword evidence="3" id="KW-0997">Cell inner membrane</keyword>
<evidence type="ECO:0000313" key="8">
    <source>
        <dbReference type="Proteomes" id="UP000005540"/>
    </source>
</evidence>
<evidence type="ECO:0000256" key="5">
    <source>
        <dbReference type="ARBA" id="ARBA00023136"/>
    </source>
</evidence>
<evidence type="ECO:0000256" key="1">
    <source>
        <dbReference type="ARBA" id="ARBA00004533"/>
    </source>
</evidence>
<dbReference type="Pfam" id="PF03279">
    <property type="entry name" value="Lip_A_acyltrans"/>
    <property type="match status" value="1"/>
</dbReference>
<reference evidence="7 8" key="1">
    <citation type="submission" date="2009-04" db="EMBL/GenBank/DDBJ databases">
        <authorList>
            <person name="Reysenbach A.-L."/>
            <person name="Heidelberg J.F."/>
            <person name="Nelson W.C."/>
        </authorList>
    </citation>
    <scope>NUCLEOTIDE SEQUENCE [LARGE SCALE GENOMIC DNA]</scope>
    <source>
        <strain evidence="7 8">SS-5</strain>
    </source>
</reference>
<gene>
    <name evidence="7" type="ORF">SULYE_1322</name>
</gene>
<evidence type="ECO:0000313" key="7">
    <source>
        <dbReference type="EMBL" id="EEP60178.1"/>
    </source>
</evidence>
<dbReference type="AlphaFoldDB" id="C4FL68"/>
<dbReference type="PANTHER" id="PTHR30606">
    <property type="entry name" value="LIPID A BIOSYNTHESIS LAUROYL ACYLTRANSFERASE"/>
    <property type="match status" value="1"/>
</dbReference>
<dbReference type="PIRSF" id="PIRSF026649">
    <property type="entry name" value="MsbB"/>
    <property type="match status" value="1"/>
</dbReference>
<proteinExistence type="predicted"/>
<keyword evidence="2" id="KW-1003">Cell membrane</keyword>